<comment type="caution">
    <text evidence="1">The sequence shown here is derived from an EMBL/GenBank/DDBJ whole genome shotgun (WGS) entry which is preliminary data.</text>
</comment>
<gene>
    <name evidence="1" type="ORF">FA95DRAFT_1604922</name>
</gene>
<evidence type="ECO:0000313" key="2">
    <source>
        <dbReference type="Proteomes" id="UP000814033"/>
    </source>
</evidence>
<reference evidence="1" key="2">
    <citation type="journal article" date="2022" name="New Phytol.">
        <title>Evolutionary transition to the ectomycorrhizal habit in the genomes of a hyperdiverse lineage of mushroom-forming fungi.</title>
        <authorList>
            <person name="Looney B."/>
            <person name="Miyauchi S."/>
            <person name="Morin E."/>
            <person name="Drula E."/>
            <person name="Courty P.E."/>
            <person name="Kohler A."/>
            <person name="Kuo A."/>
            <person name="LaButti K."/>
            <person name="Pangilinan J."/>
            <person name="Lipzen A."/>
            <person name="Riley R."/>
            <person name="Andreopoulos W."/>
            <person name="He G."/>
            <person name="Johnson J."/>
            <person name="Nolan M."/>
            <person name="Tritt A."/>
            <person name="Barry K.W."/>
            <person name="Grigoriev I.V."/>
            <person name="Nagy L.G."/>
            <person name="Hibbett D."/>
            <person name="Henrissat B."/>
            <person name="Matheny P.B."/>
            <person name="Labbe J."/>
            <person name="Martin F.M."/>
        </authorList>
    </citation>
    <scope>NUCLEOTIDE SEQUENCE</scope>
    <source>
        <strain evidence="1">FP105234-sp</strain>
    </source>
</reference>
<evidence type="ECO:0000313" key="1">
    <source>
        <dbReference type="EMBL" id="KAI0048819.1"/>
    </source>
</evidence>
<protein>
    <submittedName>
        <fullName evidence="1">Uncharacterized protein</fullName>
    </submittedName>
</protein>
<proteinExistence type="predicted"/>
<reference evidence="1" key="1">
    <citation type="submission" date="2021-02" db="EMBL/GenBank/DDBJ databases">
        <authorList>
            <consortium name="DOE Joint Genome Institute"/>
            <person name="Ahrendt S."/>
            <person name="Looney B.P."/>
            <person name="Miyauchi S."/>
            <person name="Morin E."/>
            <person name="Drula E."/>
            <person name="Courty P.E."/>
            <person name="Chicoki N."/>
            <person name="Fauchery L."/>
            <person name="Kohler A."/>
            <person name="Kuo A."/>
            <person name="Labutti K."/>
            <person name="Pangilinan J."/>
            <person name="Lipzen A."/>
            <person name="Riley R."/>
            <person name="Andreopoulos W."/>
            <person name="He G."/>
            <person name="Johnson J."/>
            <person name="Barry K.W."/>
            <person name="Grigoriev I.V."/>
            <person name="Nagy L."/>
            <person name="Hibbett D."/>
            <person name="Henrissat B."/>
            <person name="Matheny P.B."/>
            <person name="Labbe J."/>
            <person name="Martin F."/>
        </authorList>
    </citation>
    <scope>NUCLEOTIDE SEQUENCE</scope>
    <source>
        <strain evidence="1">FP105234-sp</strain>
    </source>
</reference>
<name>A0ACB8RX37_9AGAM</name>
<dbReference type="EMBL" id="MU275881">
    <property type="protein sequence ID" value="KAI0048819.1"/>
    <property type="molecule type" value="Genomic_DNA"/>
</dbReference>
<accession>A0ACB8RX37</accession>
<sequence length="140" mass="15732">MHILRQVLCWTRDPATSPGPDLIAFRRRFQDIWTLALPTASPPNRPTATATQPLTHPCGPSQAHRRAARRASPVPTLLPHARRPSAPSLMFRRELNLGLWGAVQKIAYMDDGRTTVYPELTMGMSRIEQVAFRGFVVLPR</sequence>
<organism evidence="1 2">
    <name type="scientific">Auriscalpium vulgare</name>
    <dbReference type="NCBI Taxonomy" id="40419"/>
    <lineage>
        <taxon>Eukaryota</taxon>
        <taxon>Fungi</taxon>
        <taxon>Dikarya</taxon>
        <taxon>Basidiomycota</taxon>
        <taxon>Agaricomycotina</taxon>
        <taxon>Agaricomycetes</taxon>
        <taxon>Russulales</taxon>
        <taxon>Auriscalpiaceae</taxon>
        <taxon>Auriscalpium</taxon>
    </lineage>
</organism>
<keyword evidence="2" id="KW-1185">Reference proteome</keyword>
<dbReference type="Proteomes" id="UP000814033">
    <property type="component" value="Unassembled WGS sequence"/>
</dbReference>